<dbReference type="InterPro" id="IPR050833">
    <property type="entry name" value="Poly_Biosynth_Transport"/>
</dbReference>
<dbReference type="GO" id="GO:0005886">
    <property type="term" value="C:plasma membrane"/>
    <property type="evidence" value="ECO:0007669"/>
    <property type="project" value="UniProtKB-SubCell"/>
</dbReference>
<sequence>MGSEVRREAAISGSALFFAPLTATRPLSRDALTWSTRLPNRSGLCRVSEPEGHSHDEVGSPLISPILRAFRLVLPARLQPGLRQHQTCLVGKTRSPDRQSRSGQERTSGRGWNFSVLQYAGFTALPVTARPLGDLRMNSQGSRLSTDVIAILRTRAVTLILSVLVSVVTARYLGADGKGLIAALMAVPGVAVALCELGVRQSASHYLARRILPLPEVLGALSLLALATSSLGVLATLIYLEWGPSQRFTQLQVALACSTIPLSVAVSYVSGIFLGLLQIARFNAAAWFPSVASAAIILLLVGFLGVGPTGVLWAKVVAGILMLAYALTTLPLVAALRLTLSWRAPARIVRLGIVYAVALFALTLNYSISVILLTQLSTFREVGIFSLGNSIATLVWVVPGAIGPLVFAHSASATRHSQQPEHLSALTRITLAASAACGLGLALVSPKIVPLVYGASFSASSLVVLMLMPGAVCFAAFKLLNVNLAGQGKPWLTLVAILPALALNVVLGCVLVPLSGSVGAAQATSISYVVGAGAMVMIYCRSSGQSPREALICTTADVKLLCRALSGMLGRAMGQAT</sequence>
<feature type="transmembrane region" description="Helical" evidence="7">
    <location>
        <begin position="220"/>
        <end position="240"/>
    </location>
</feature>
<protein>
    <submittedName>
        <fullName evidence="8">Uncharacterized protein</fullName>
    </submittedName>
</protein>
<feature type="transmembrane region" description="Helical" evidence="7">
    <location>
        <begin position="252"/>
        <end position="277"/>
    </location>
</feature>
<feature type="compositionally biased region" description="Basic and acidic residues" evidence="6">
    <location>
        <begin position="94"/>
        <end position="108"/>
    </location>
</feature>
<keyword evidence="3 7" id="KW-0812">Transmembrane</keyword>
<feature type="transmembrane region" description="Helical" evidence="7">
    <location>
        <begin position="348"/>
        <end position="372"/>
    </location>
</feature>
<dbReference type="PANTHER" id="PTHR30250">
    <property type="entry name" value="PST FAMILY PREDICTED COLANIC ACID TRANSPORTER"/>
    <property type="match status" value="1"/>
</dbReference>
<accession>A0A2P9AVD6</accession>
<reference evidence="9" key="1">
    <citation type="submission" date="2016-12" db="EMBL/GenBank/DDBJ databases">
        <authorList>
            <person name="Brunel B."/>
        </authorList>
    </citation>
    <scope>NUCLEOTIDE SEQUENCE [LARGE SCALE GENOMIC DNA]</scope>
</reference>
<dbReference type="AlphaFoldDB" id="A0A2P9AVD6"/>
<feature type="transmembrane region" description="Helical" evidence="7">
    <location>
        <begin position="520"/>
        <end position="540"/>
    </location>
</feature>
<gene>
    <name evidence="8" type="ORF">BQ8482_60146</name>
</gene>
<comment type="subcellular location">
    <subcellularLocation>
        <location evidence="1">Cell membrane</location>
        <topology evidence="1">Multi-pass membrane protein</topology>
    </subcellularLocation>
</comment>
<evidence type="ECO:0000256" key="5">
    <source>
        <dbReference type="ARBA" id="ARBA00023136"/>
    </source>
</evidence>
<dbReference type="Proteomes" id="UP000245698">
    <property type="component" value="Unassembled WGS sequence"/>
</dbReference>
<feature type="transmembrane region" description="Helical" evidence="7">
    <location>
        <begin position="180"/>
        <end position="199"/>
    </location>
</feature>
<keyword evidence="5 7" id="KW-0472">Membrane</keyword>
<evidence type="ECO:0000256" key="1">
    <source>
        <dbReference type="ARBA" id="ARBA00004651"/>
    </source>
</evidence>
<evidence type="ECO:0000256" key="4">
    <source>
        <dbReference type="ARBA" id="ARBA00022989"/>
    </source>
</evidence>
<name>A0A2P9AVD6_9HYPH</name>
<feature type="transmembrane region" description="Helical" evidence="7">
    <location>
        <begin position="491"/>
        <end position="514"/>
    </location>
</feature>
<dbReference type="PANTHER" id="PTHR30250:SF11">
    <property type="entry name" value="O-ANTIGEN TRANSPORTER-RELATED"/>
    <property type="match status" value="1"/>
</dbReference>
<organism evidence="8 9">
    <name type="scientific">Mesorhizobium delmotii</name>
    <dbReference type="NCBI Taxonomy" id="1631247"/>
    <lineage>
        <taxon>Bacteria</taxon>
        <taxon>Pseudomonadati</taxon>
        <taxon>Pseudomonadota</taxon>
        <taxon>Alphaproteobacteria</taxon>
        <taxon>Hyphomicrobiales</taxon>
        <taxon>Phyllobacteriaceae</taxon>
        <taxon>Mesorhizobium</taxon>
    </lineage>
</organism>
<evidence type="ECO:0000256" key="7">
    <source>
        <dbReference type="SAM" id="Phobius"/>
    </source>
</evidence>
<evidence type="ECO:0000313" key="8">
    <source>
        <dbReference type="EMBL" id="SJM35135.1"/>
    </source>
</evidence>
<feature type="transmembrane region" description="Helical" evidence="7">
    <location>
        <begin position="429"/>
        <end position="449"/>
    </location>
</feature>
<keyword evidence="4 7" id="KW-1133">Transmembrane helix</keyword>
<evidence type="ECO:0000313" key="9">
    <source>
        <dbReference type="Proteomes" id="UP000245698"/>
    </source>
</evidence>
<keyword evidence="2" id="KW-1003">Cell membrane</keyword>
<dbReference type="EMBL" id="FUIG01000070">
    <property type="protein sequence ID" value="SJM35135.1"/>
    <property type="molecule type" value="Genomic_DNA"/>
</dbReference>
<evidence type="ECO:0000256" key="3">
    <source>
        <dbReference type="ARBA" id="ARBA00022692"/>
    </source>
</evidence>
<feature type="transmembrane region" description="Helical" evidence="7">
    <location>
        <begin position="284"/>
        <end position="306"/>
    </location>
</feature>
<feature type="region of interest" description="Disordered" evidence="6">
    <location>
        <begin position="85"/>
        <end position="109"/>
    </location>
</feature>
<proteinExistence type="predicted"/>
<feature type="transmembrane region" description="Helical" evidence="7">
    <location>
        <begin position="312"/>
        <end position="336"/>
    </location>
</feature>
<feature type="transmembrane region" description="Helical" evidence="7">
    <location>
        <begin position="384"/>
        <end position="408"/>
    </location>
</feature>
<keyword evidence="9" id="KW-1185">Reference proteome</keyword>
<evidence type="ECO:0000256" key="2">
    <source>
        <dbReference type="ARBA" id="ARBA00022475"/>
    </source>
</evidence>
<evidence type="ECO:0000256" key="6">
    <source>
        <dbReference type="SAM" id="MobiDB-lite"/>
    </source>
</evidence>
<feature type="transmembrane region" description="Helical" evidence="7">
    <location>
        <begin position="455"/>
        <end position="479"/>
    </location>
</feature>
<feature type="transmembrane region" description="Helical" evidence="7">
    <location>
        <begin position="156"/>
        <end position="174"/>
    </location>
</feature>